<dbReference type="EMBL" id="SRZA01000011">
    <property type="protein sequence ID" value="TGY06635.1"/>
    <property type="molecule type" value="Genomic_DNA"/>
</dbReference>
<name>A0A4S2AYY3_9BACE</name>
<protein>
    <submittedName>
        <fullName evidence="1">Uncharacterized protein</fullName>
    </submittedName>
</protein>
<dbReference type="Proteomes" id="UP000305751">
    <property type="component" value="Unassembled WGS sequence"/>
</dbReference>
<accession>A0A4S2AYY3</accession>
<sequence length="60" mass="6755">MIGDETFLPLLLISGRGEGNLVQNLEVNKVLKYKESACFNCLVSVLCGLLEKMCDFVWLF</sequence>
<organism evidence="1 2">
    <name type="scientific">Bacteroides acidifaciens</name>
    <dbReference type="NCBI Taxonomy" id="85831"/>
    <lineage>
        <taxon>Bacteria</taxon>
        <taxon>Pseudomonadati</taxon>
        <taxon>Bacteroidota</taxon>
        <taxon>Bacteroidia</taxon>
        <taxon>Bacteroidales</taxon>
        <taxon>Bacteroidaceae</taxon>
        <taxon>Bacteroides</taxon>
    </lineage>
</organism>
<reference evidence="1 2" key="1">
    <citation type="submission" date="2019-04" db="EMBL/GenBank/DDBJ databases">
        <title>Microbes associate with the intestines of laboratory mice.</title>
        <authorList>
            <person name="Navarre W."/>
            <person name="Wong E."/>
            <person name="Huang K."/>
            <person name="Tropini C."/>
            <person name="Ng K."/>
            <person name="Yu B."/>
        </authorList>
    </citation>
    <scope>NUCLEOTIDE SEQUENCE [LARGE SCALE GENOMIC DNA]</scope>
    <source>
        <strain evidence="1 2">NM70_E10</strain>
    </source>
</reference>
<comment type="caution">
    <text evidence="1">The sequence shown here is derived from an EMBL/GenBank/DDBJ whole genome shotgun (WGS) entry which is preliminary data.</text>
</comment>
<evidence type="ECO:0000313" key="2">
    <source>
        <dbReference type="Proteomes" id="UP000305751"/>
    </source>
</evidence>
<keyword evidence="2" id="KW-1185">Reference proteome</keyword>
<gene>
    <name evidence="1" type="ORF">E5356_05965</name>
</gene>
<dbReference type="AlphaFoldDB" id="A0A4S2AYY3"/>
<proteinExistence type="predicted"/>
<evidence type="ECO:0000313" key="1">
    <source>
        <dbReference type="EMBL" id="TGY06635.1"/>
    </source>
</evidence>